<feature type="region of interest" description="Disordered" evidence="1">
    <location>
        <begin position="1"/>
        <end position="22"/>
    </location>
</feature>
<evidence type="ECO:0000256" key="1">
    <source>
        <dbReference type="SAM" id="MobiDB-lite"/>
    </source>
</evidence>
<comment type="caution">
    <text evidence="3">The sequence shown here is derived from an EMBL/GenBank/DDBJ whole genome shotgun (WGS) entry which is preliminary data.</text>
</comment>
<keyword evidence="4" id="KW-1185">Reference proteome</keyword>
<keyword evidence="2" id="KW-1133">Transmembrane helix</keyword>
<accession>A0AA39WKC0</accession>
<evidence type="ECO:0000256" key="2">
    <source>
        <dbReference type="SAM" id="Phobius"/>
    </source>
</evidence>
<proteinExistence type="predicted"/>
<feature type="region of interest" description="Disordered" evidence="1">
    <location>
        <begin position="254"/>
        <end position="273"/>
    </location>
</feature>
<protein>
    <submittedName>
        <fullName evidence="3">Uncharacterized protein</fullName>
    </submittedName>
</protein>
<evidence type="ECO:0000313" key="3">
    <source>
        <dbReference type="EMBL" id="KAK0616964.1"/>
    </source>
</evidence>
<keyword evidence="2" id="KW-0472">Membrane</keyword>
<feature type="region of interest" description="Disordered" evidence="1">
    <location>
        <begin position="145"/>
        <end position="184"/>
    </location>
</feature>
<keyword evidence="2" id="KW-0812">Transmembrane</keyword>
<name>A0AA39WKC0_9PEZI</name>
<gene>
    <name evidence="3" type="ORF">B0T14DRAFT_254868</name>
</gene>
<dbReference type="EMBL" id="JAULSU010000005">
    <property type="protein sequence ID" value="KAK0616964.1"/>
    <property type="molecule type" value="Genomic_DNA"/>
</dbReference>
<feature type="transmembrane region" description="Helical" evidence="2">
    <location>
        <begin position="222"/>
        <end position="247"/>
    </location>
</feature>
<sequence>MRFRRGVSALRRDAETSQQSPATFDLFPAPPSGFLFRRAQPATLPPGFVGLSLSGRDSVGPTCAANETKCSEGDWCCDTGDTCSLDNGVFLCCAPGAESAGCSRVCAAGDFQCGSICCANGQACAGADSGAPFCVNSSSSSSALATATTPTSSATTLPPTTPRPATTSKSTTRSSTPTSRSFSTLELAPTNTATFIPQFPTATFTPTPTPSSEATVGGGVPLGMGIAIGIIVPVVVITMVAGLWFFLCRRRPRKRSPYSNEPPPPPSKGGIAVTTINHRYTPSDPRSPVDSVRSDSTVEMAKLPKSLREKPHVAAVLAAPREARIRREKGGGFPTVTHHGVGVAK</sequence>
<organism evidence="3 4">
    <name type="scientific">Immersiella caudata</name>
    <dbReference type="NCBI Taxonomy" id="314043"/>
    <lineage>
        <taxon>Eukaryota</taxon>
        <taxon>Fungi</taxon>
        <taxon>Dikarya</taxon>
        <taxon>Ascomycota</taxon>
        <taxon>Pezizomycotina</taxon>
        <taxon>Sordariomycetes</taxon>
        <taxon>Sordariomycetidae</taxon>
        <taxon>Sordariales</taxon>
        <taxon>Lasiosphaeriaceae</taxon>
        <taxon>Immersiella</taxon>
    </lineage>
</organism>
<reference evidence="3" key="1">
    <citation type="submission" date="2023-06" db="EMBL/GenBank/DDBJ databases">
        <title>Genome-scale phylogeny and comparative genomics of the fungal order Sordariales.</title>
        <authorList>
            <consortium name="Lawrence Berkeley National Laboratory"/>
            <person name="Hensen N."/>
            <person name="Bonometti L."/>
            <person name="Westerberg I."/>
            <person name="Brannstrom I.O."/>
            <person name="Guillou S."/>
            <person name="Cros-Aarteil S."/>
            <person name="Calhoun S."/>
            <person name="Haridas S."/>
            <person name="Kuo A."/>
            <person name="Mondo S."/>
            <person name="Pangilinan J."/>
            <person name="Riley R."/>
            <person name="Labutti K."/>
            <person name="Andreopoulos B."/>
            <person name="Lipzen A."/>
            <person name="Chen C."/>
            <person name="Yanf M."/>
            <person name="Daum C."/>
            <person name="Ng V."/>
            <person name="Clum A."/>
            <person name="Steindorff A."/>
            <person name="Ohm R."/>
            <person name="Martin F."/>
            <person name="Silar P."/>
            <person name="Natvig D."/>
            <person name="Lalanne C."/>
            <person name="Gautier V."/>
            <person name="Ament-Velasquez S.L."/>
            <person name="Kruys A."/>
            <person name="Hutchinson M.I."/>
            <person name="Powell A.J."/>
            <person name="Barry K."/>
            <person name="Miller A.N."/>
            <person name="Grigoriev I.V."/>
            <person name="Debuchy R."/>
            <person name="Gladieux P."/>
            <person name="Thoren M.H."/>
            <person name="Johannesson H."/>
        </authorList>
    </citation>
    <scope>NUCLEOTIDE SEQUENCE</scope>
    <source>
        <strain evidence="3">CBS 606.72</strain>
    </source>
</reference>
<dbReference type="AlphaFoldDB" id="A0AA39WKC0"/>
<evidence type="ECO:0000313" key="4">
    <source>
        <dbReference type="Proteomes" id="UP001175000"/>
    </source>
</evidence>
<dbReference type="Proteomes" id="UP001175000">
    <property type="component" value="Unassembled WGS sequence"/>
</dbReference>